<feature type="chain" id="PRO_5016802986" description="Lipoprotein" evidence="2">
    <location>
        <begin position="29"/>
        <end position="215"/>
    </location>
</feature>
<evidence type="ECO:0008006" key="5">
    <source>
        <dbReference type="Google" id="ProtNLM"/>
    </source>
</evidence>
<organism evidence="3 4">
    <name type="scientific">Falsibacillus pallidus</name>
    <dbReference type="NCBI Taxonomy" id="493781"/>
    <lineage>
        <taxon>Bacteria</taxon>
        <taxon>Bacillati</taxon>
        <taxon>Bacillota</taxon>
        <taxon>Bacilli</taxon>
        <taxon>Bacillales</taxon>
        <taxon>Bacillaceae</taxon>
        <taxon>Falsibacillus</taxon>
    </lineage>
</organism>
<gene>
    <name evidence="3" type="ORF">DFR59_101328</name>
</gene>
<dbReference type="EMBL" id="QQAY01000001">
    <property type="protein sequence ID" value="RDI47669.1"/>
    <property type="molecule type" value="Genomic_DNA"/>
</dbReference>
<feature type="signal peptide" evidence="2">
    <location>
        <begin position="1"/>
        <end position="28"/>
    </location>
</feature>
<keyword evidence="4" id="KW-1185">Reference proteome</keyword>
<comment type="caution">
    <text evidence="3">The sequence shown here is derived from an EMBL/GenBank/DDBJ whole genome shotgun (WGS) entry which is preliminary data.</text>
</comment>
<feature type="compositionally biased region" description="Polar residues" evidence="1">
    <location>
        <begin position="36"/>
        <end position="49"/>
    </location>
</feature>
<accession>A0A370GVY9</accession>
<sequence length="215" mass="23817">MNLNKWGKAILPSLVGVLLLAGCGTAEQSDDKVSGGKTTNQTPKTVQTENTDKSSGDSATEQKNEQLLTYTVNGEQKEESAKLVNSDNQGYSMYVLPDFELTAEEPNKDMLFLKDNDKISMRIEILPADSDMEQLKENTKAQLGAVNSDIKELQASNDQQWLSDASIMQAENTSDQVTAYIVKKEDNIVKMTIFSKKDADYNDAFVKMAETIKKN</sequence>
<feature type="compositionally biased region" description="Basic and acidic residues" evidence="1">
    <location>
        <begin position="50"/>
        <end position="64"/>
    </location>
</feature>
<evidence type="ECO:0000313" key="3">
    <source>
        <dbReference type="EMBL" id="RDI47669.1"/>
    </source>
</evidence>
<evidence type="ECO:0000256" key="2">
    <source>
        <dbReference type="SAM" id="SignalP"/>
    </source>
</evidence>
<evidence type="ECO:0000313" key="4">
    <source>
        <dbReference type="Proteomes" id="UP000255326"/>
    </source>
</evidence>
<evidence type="ECO:0000256" key="1">
    <source>
        <dbReference type="SAM" id="MobiDB-lite"/>
    </source>
</evidence>
<dbReference type="PROSITE" id="PS51257">
    <property type="entry name" value="PROKAR_LIPOPROTEIN"/>
    <property type="match status" value="1"/>
</dbReference>
<protein>
    <recommendedName>
        <fullName evidence="5">Lipoprotein</fullName>
    </recommendedName>
</protein>
<dbReference type="AlphaFoldDB" id="A0A370GVY9"/>
<name>A0A370GVY9_9BACI</name>
<keyword evidence="2" id="KW-0732">Signal</keyword>
<proteinExistence type="predicted"/>
<reference evidence="3 4" key="1">
    <citation type="submission" date="2018-07" db="EMBL/GenBank/DDBJ databases">
        <title>Genomic Encyclopedia of Type Strains, Phase IV (KMG-IV): sequencing the most valuable type-strain genomes for metagenomic binning, comparative biology and taxonomic classification.</title>
        <authorList>
            <person name="Goeker M."/>
        </authorList>
    </citation>
    <scope>NUCLEOTIDE SEQUENCE [LARGE SCALE GENOMIC DNA]</scope>
    <source>
        <strain evidence="3 4">DSM 25281</strain>
    </source>
</reference>
<feature type="region of interest" description="Disordered" evidence="1">
    <location>
        <begin position="27"/>
        <end position="64"/>
    </location>
</feature>
<dbReference type="Proteomes" id="UP000255326">
    <property type="component" value="Unassembled WGS sequence"/>
</dbReference>